<reference evidence="1" key="1">
    <citation type="journal article" date="2014" name="Int. J. Syst. Evol. Microbiol.">
        <title>Complete genome sequence of Corynebacterium casei LMG S-19264T (=DSM 44701T), isolated from a smear-ripened cheese.</title>
        <authorList>
            <consortium name="US DOE Joint Genome Institute (JGI-PGF)"/>
            <person name="Walter F."/>
            <person name="Albersmeier A."/>
            <person name="Kalinowski J."/>
            <person name="Ruckert C."/>
        </authorList>
    </citation>
    <scope>NUCLEOTIDE SEQUENCE</scope>
    <source>
        <strain evidence="1">CGMCC 1.15085</strain>
    </source>
</reference>
<sequence length="156" mass="17424">MGMGLFRKAKKTGADKMSSPEMVAMQEQMHALMVQGKDFAEAHGLGYTRSEMAQVEDIIAAALEQSLTDDAKRVLHRQVTGYLYATIIRDFPDRWFVSSAPGNPVIMVVGEPRNNVKVLGWQKVEGRISNGAEDNLQFFYEGIVDYSERPGVHTLM</sequence>
<gene>
    <name evidence="1" type="ORF">GCM10011492_18260</name>
</gene>
<dbReference type="AlphaFoldDB" id="A0A916WRR1"/>
<keyword evidence="2" id="KW-1185">Reference proteome</keyword>
<dbReference type="Proteomes" id="UP000636793">
    <property type="component" value="Unassembled WGS sequence"/>
</dbReference>
<name>A0A916WRR1_9MICO</name>
<comment type="caution">
    <text evidence="1">The sequence shown here is derived from an EMBL/GenBank/DDBJ whole genome shotgun (WGS) entry which is preliminary data.</text>
</comment>
<organism evidence="1 2">
    <name type="scientific">Flexivirga endophytica</name>
    <dbReference type="NCBI Taxonomy" id="1849103"/>
    <lineage>
        <taxon>Bacteria</taxon>
        <taxon>Bacillati</taxon>
        <taxon>Actinomycetota</taxon>
        <taxon>Actinomycetes</taxon>
        <taxon>Micrococcales</taxon>
        <taxon>Dermacoccaceae</taxon>
        <taxon>Flexivirga</taxon>
    </lineage>
</organism>
<reference evidence="1" key="2">
    <citation type="submission" date="2020-09" db="EMBL/GenBank/DDBJ databases">
        <authorList>
            <person name="Sun Q."/>
            <person name="Zhou Y."/>
        </authorList>
    </citation>
    <scope>NUCLEOTIDE SEQUENCE</scope>
    <source>
        <strain evidence="1">CGMCC 1.15085</strain>
    </source>
</reference>
<accession>A0A916WRR1</accession>
<evidence type="ECO:0000313" key="2">
    <source>
        <dbReference type="Proteomes" id="UP000636793"/>
    </source>
</evidence>
<protein>
    <submittedName>
        <fullName evidence="1">Uncharacterized protein</fullName>
    </submittedName>
</protein>
<evidence type="ECO:0000313" key="1">
    <source>
        <dbReference type="EMBL" id="GGB28388.1"/>
    </source>
</evidence>
<dbReference type="EMBL" id="BMHI01000003">
    <property type="protein sequence ID" value="GGB28388.1"/>
    <property type="molecule type" value="Genomic_DNA"/>
</dbReference>
<proteinExistence type="predicted"/>